<name>A0A1G2SYR5_9BACT</name>
<dbReference type="Proteomes" id="UP000178107">
    <property type="component" value="Unassembled WGS sequence"/>
</dbReference>
<dbReference type="EMBL" id="MHVH01000006">
    <property type="protein sequence ID" value="OHA90135.1"/>
    <property type="molecule type" value="Genomic_DNA"/>
</dbReference>
<dbReference type="AlphaFoldDB" id="A0A1G2SYR5"/>
<evidence type="ECO:0000313" key="2">
    <source>
        <dbReference type="EMBL" id="OHA90135.1"/>
    </source>
</evidence>
<dbReference type="Gene3D" id="2.10.260.10">
    <property type="match status" value="1"/>
</dbReference>
<dbReference type="GO" id="GO:0097351">
    <property type="term" value="F:toxin sequestering activity"/>
    <property type="evidence" value="ECO:0007669"/>
    <property type="project" value="InterPro"/>
</dbReference>
<feature type="domain" description="SpoVT-AbrB" evidence="1">
    <location>
        <begin position="11"/>
        <end position="42"/>
    </location>
</feature>
<comment type="caution">
    <text evidence="2">The sequence shown here is derived from an EMBL/GenBank/DDBJ whole genome shotgun (WGS) entry which is preliminary data.</text>
</comment>
<accession>A0A1G2SYR5</accession>
<dbReference type="InterPro" id="IPR039052">
    <property type="entry name" value="Antitox_PemI-like"/>
</dbReference>
<proteinExistence type="predicted"/>
<evidence type="ECO:0000259" key="1">
    <source>
        <dbReference type="Pfam" id="PF04014"/>
    </source>
</evidence>
<gene>
    <name evidence="2" type="ORF">A2838_00695</name>
</gene>
<dbReference type="SUPFAM" id="SSF89447">
    <property type="entry name" value="AbrB/MazE/MraZ-like"/>
    <property type="match status" value="1"/>
</dbReference>
<evidence type="ECO:0000313" key="3">
    <source>
        <dbReference type="Proteomes" id="UP000178107"/>
    </source>
</evidence>
<sequence>MYILMPMTTKIRKWGNSAAVRIPKIAMRKGGFRYGSEVEITLKPIYNKYNLDELIASINPKNRHPETDWGPDVGKEILPEWGE</sequence>
<dbReference type="InterPro" id="IPR037914">
    <property type="entry name" value="SpoVT-AbrB_sf"/>
</dbReference>
<protein>
    <recommendedName>
        <fullName evidence="1">SpoVT-AbrB domain-containing protein</fullName>
    </recommendedName>
</protein>
<dbReference type="GO" id="GO:0003677">
    <property type="term" value="F:DNA binding"/>
    <property type="evidence" value="ECO:0007669"/>
    <property type="project" value="InterPro"/>
</dbReference>
<reference evidence="2 3" key="1">
    <citation type="journal article" date="2016" name="Nat. Commun.">
        <title>Thousands of microbial genomes shed light on interconnected biogeochemical processes in an aquifer system.</title>
        <authorList>
            <person name="Anantharaman K."/>
            <person name="Brown C.T."/>
            <person name="Hug L.A."/>
            <person name="Sharon I."/>
            <person name="Castelle C.J."/>
            <person name="Probst A.J."/>
            <person name="Thomas B.C."/>
            <person name="Singh A."/>
            <person name="Wilkins M.J."/>
            <person name="Karaoz U."/>
            <person name="Brodie E.L."/>
            <person name="Williams K.H."/>
            <person name="Hubbard S.S."/>
            <person name="Banfield J.F."/>
        </authorList>
    </citation>
    <scope>NUCLEOTIDE SEQUENCE [LARGE SCALE GENOMIC DNA]</scope>
</reference>
<dbReference type="PANTHER" id="PTHR40516:SF1">
    <property type="entry name" value="ANTITOXIN CHPS-RELATED"/>
    <property type="match status" value="1"/>
</dbReference>
<dbReference type="InterPro" id="IPR007159">
    <property type="entry name" value="SpoVT-AbrB_dom"/>
</dbReference>
<dbReference type="Pfam" id="PF04014">
    <property type="entry name" value="MazE_antitoxin"/>
    <property type="match status" value="1"/>
</dbReference>
<dbReference type="PANTHER" id="PTHR40516">
    <property type="entry name" value="ANTITOXIN CHPS-RELATED"/>
    <property type="match status" value="1"/>
</dbReference>
<organism evidence="2 3">
    <name type="scientific">Candidatus Zambryskibacteria bacterium RIFCSPHIGHO2_01_FULL_46_25</name>
    <dbReference type="NCBI Taxonomy" id="1802738"/>
    <lineage>
        <taxon>Bacteria</taxon>
        <taxon>Candidatus Zambryskiibacteriota</taxon>
    </lineage>
</organism>